<sequence length="626" mass="67015">MQILPVDPTGSGLNFLSGMSGSSGADASSDFVQAMQNAMDSVENGQHVSVNAALQDDSGQNRPLVESPYSRHTTDGVTYTLDEVCFTKQELQELREQLVKAGAPEESLKQFDVLVGQPDGATLAQVMASLMGRGTAAGVSDEDAQTITALLGKIDPSGDLSLAVLQRMDEGKGEEALALISDAFAKLAPNESIEISRDDALALGRGLGLNKNSLQSLSDNFGGYAALRVTGEQFGNLMAPASTQFTMDKANRQKLDAALEQTLKPIISKARDRMEKEKAASALQDRKVQQSRVMIDKTVQKNSREILNQTLHSGQQTDTPEDSGIAAQSDAVNRKLDGRQSGAVGDADGSQNQKNPAGSLADKLNRAAANTDKADNTAMEKTVPGAATTHTDAKEGGKNGSNAPGFENNSGQSKGKEWNELLGKVETRATPPQTNNANSIVFSMLQGGQNLSETSPVQDTAVQNRPLAAQVARQVESGLLSALKDGGSRLDLQLHPQELGAITLTLTARNGEVSARIRSEKSETAEMVSRQLDSIRANLEQQGIKVDKIEVQIQNQQGDDGRQWQNLDQHNSRQEEDARREELARLKNLATLRNSEENSDSGILEQPVHSLGQTARYATQSLHVVA</sequence>
<comment type="caution">
    <text evidence="3">The sequence shown here is derived from an EMBL/GenBank/DDBJ whole genome shotgun (WGS) entry which is preliminary data.</text>
</comment>
<dbReference type="RefSeq" id="WP_154512995.1">
    <property type="nucleotide sequence ID" value="NZ_VUMH01000019.1"/>
</dbReference>
<dbReference type="InterPro" id="IPR021136">
    <property type="entry name" value="Flagellar_hook_control-like_C"/>
</dbReference>
<feature type="region of interest" description="Disordered" evidence="1">
    <location>
        <begin position="338"/>
        <end position="415"/>
    </location>
</feature>
<feature type="region of interest" description="Disordered" evidence="1">
    <location>
        <begin position="555"/>
        <end position="581"/>
    </location>
</feature>
<dbReference type="CDD" id="cd17470">
    <property type="entry name" value="T3SS_Flik_C"/>
    <property type="match status" value="1"/>
</dbReference>
<feature type="compositionally biased region" description="Basic and acidic residues" evidence="1">
    <location>
        <begin position="570"/>
        <end position="581"/>
    </location>
</feature>
<evidence type="ECO:0000259" key="2">
    <source>
        <dbReference type="Pfam" id="PF02120"/>
    </source>
</evidence>
<feature type="compositionally biased region" description="Polar residues" evidence="1">
    <location>
        <begin position="555"/>
        <end position="569"/>
    </location>
</feature>
<keyword evidence="3" id="KW-0282">Flagellum</keyword>
<gene>
    <name evidence="3" type="ORF">FYJ44_13445</name>
</gene>
<organism evidence="3 4">
    <name type="scientific">Desulfovibrio porci</name>
    <dbReference type="NCBI Taxonomy" id="2605782"/>
    <lineage>
        <taxon>Bacteria</taxon>
        <taxon>Pseudomonadati</taxon>
        <taxon>Thermodesulfobacteriota</taxon>
        <taxon>Desulfovibrionia</taxon>
        <taxon>Desulfovibrionales</taxon>
        <taxon>Desulfovibrionaceae</taxon>
        <taxon>Desulfovibrio</taxon>
    </lineage>
</organism>
<dbReference type="Gene3D" id="3.30.750.140">
    <property type="match status" value="1"/>
</dbReference>
<feature type="domain" description="Flagellar hook-length control protein-like C-terminal" evidence="2">
    <location>
        <begin position="482"/>
        <end position="558"/>
    </location>
</feature>
<accession>A0A6L5XP49</accession>
<dbReference type="AlphaFoldDB" id="A0A6L5XP49"/>
<name>A0A6L5XP49_9BACT</name>
<reference evidence="3 4" key="1">
    <citation type="submission" date="2019-09" db="EMBL/GenBank/DDBJ databases">
        <title>In-depth cultivation of the pig gut microbiome towards novel bacterial diversity and tailored functional studies.</title>
        <authorList>
            <person name="Wylensek D."/>
            <person name="Hitch T.C.A."/>
            <person name="Clavel T."/>
        </authorList>
    </citation>
    <scope>NUCLEOTIDE SEQUENCE [LARGE SCALE GENOMIC DNA]</scope>
    <source>
        <strain evidence="3 4">PG-178-WT-4</strain>
    </source>
</reference>
<proteinExistence type="predicted"/>
<keyword evidence="3" id="KW-0969">Cilium</keyword>
<keyword evidence="4" id="KW-1185">Reference proteome</keyword>
<dbReference type="EMBL" id="VUMH01000019">
    <property type="protein sequence ID" value="MSS29007.1"/>
    <property type="molecule type" value="Genomic_DNA"/>
</dbReference>
<dbReference type="Proteomes" id="UP000477488">
    <property type="component" value="Unassembled WGS sequence"/>
</dbReference>
<dbReference type="InterPro" id="IPR038610">
    <property type="entry name" value="FliK-like_C_sf"/>
</dbReference>
<evidence type="ECO:0000313" key="3">
    <source>
        <dbReference type="EMBL" id="MSS29007.1"/>
    </source>
</evidence>
<dbReference type="Pfam" id="PF02120">
    <property type="entry name" value="Flg_hook"/>
    <property type="match status" value="1"/>
</dbReference>
<evidence type="ECO:0000313" key="4">
    <source>
        <dbReference type="Proteomes" id="UP000477488"/>
    </source>
</evidence>
<evidence type="ECO:0000256" key="1">
    <source>
        <dbReference type="SAM" id="MobiDB-lite"/>
    </source>
</evidence>
<feature type="region of interest" description="Disordered" evidence="1">
    <location>
        <begin position="53"/>
        <end position="73"/>
    </location>
</feature>
<protein>
    <submittedName>
        <fullName evidence="3">Flagellar hook-length control protein FliK</fullName>
    </submittedName>
</protein>
<keyword evidence="3" id="KW-0966">Cell projection</keyword>